<dbReference type="Proteomes" id="UP000325434">
    <property type="component" value="Unassembled WGS sequence"/>
</dbReference>
<dbReference type="EMBL" id="ML734653">
    <property type="protein sequence ID" value="KAB8242904.1"/>
    <property type="molecule type" value="Genomic_DNA"/>
</dbReference>
<accession>A0A5N6GN06</accession>
<name>A0A5N6GN06_ASPFL</name>
<evidence type="ECO:0000313" key="1">
    <source>
        <dbReference type="EMBL" id="KAB8242904.1"/>
    </source>
</evidence>
<proteinExistence type="predicted"/>
<protein>
    <submittedName>
        <fullName evidence="1">Uncharacterized protein</fullName>
    </submittedName>
</protein>
<reference evidence="1" key="1">
    <citation type="submission" date="2019-04" db="EMBL/GenBank/DDBJ databases">
        <title>Friends and foes A comparative genomics study of 23 Aspergillus species from section Flavi.</title>
        <authorList>
            <consortium name="DOE Joint Genome Institute"/>
            <person name="Kjaerbolling I."/>
            <person name="Vesth T."/>
            <person name="Frisvad J.C."/>
            <person name="Nybo J.L."/>
            <person name="Theobald S."/>
            <person name="Kildgaard S."/>
            <person name="Isbrandt T."/>
            <person name="Kuo A."/>
            <person name="Sato A."/>
            <person name="Lyhne E.K."/>
            <person name="Kogle M.E."/>
            <person name="Wiebenga A."/>
            <person name="Kun R.S."/>
            <person name="Lubbers R.J."/>
            <person name="Makela M.R."/>
            <person name="Barry K."/>
            <person name="Chovatia M."/>
            <person name="Clum A."/>
            <person name="Daum C."/>
            <person name="Haridas S."/>
            <person name="He G."/>
            <person name="LaButti K."/>
            <person name="Lipzen A."/>
            <person name="Mondo S."/>
            <person name="Riley R."/>
            <person name="Salamov A."/>
            <person name="Simmons B.A."/>
            <person name="Magnuson J.K."/>
            <person name="Henrissat B."/>
            <person name="Mortensen U.H."/>
            <person name="Larsen T.O."/>
            <person name="Devries R.P."/>
            <person name="Grigoriev I.V."/>
            <person name="Machida M."/>
            <person name="Baker S.E."/>
            <person name="Andersen M.R."/>
        </authorList>
    </citation>
    <scope>NUCLEOTIDE SEQUENCE [LARGE SCALE GENOMIC DNA]</scope>
    <source>
        <strain evidence="1">CBS 121.62</strain>
    </source>
</reference>
<sequence length="139" mass="15989">MTSYTTKDGLVHSVLLTLLILRRLKRPYPTIFTRKLGATIKWQALHERCQMELPENFPAPRGDAAREDLQMHLRLVEELNRKKAIGERMYPSTRTVGMGLLSREGLELEFPQSIIIIYIHLSSLGHISGSLAIFQRDIY</sequence>
<gene>
    <name evidence="1" type="ORF">BDV35DRAFT_364719</name>
</gene>
<dbReference type="AlphaFoldDB" id="A0A5N6GN06"/>
<organism evidence="1">
    <name type="scientific">Aspergillus flavus</name>
    <dbReference type="NCBI Taxonomy" id="5059"/>
    <lineage>
        <taxon>Eukaryota</taxon>
        <taxon>Fungi</taxon>
        <taxon>Dikarya</taxon>
        <taxon>Ascomycota</taxon>
        <taxon>Pezizomycotina</taxon>
        <taxon>Eurotiomycetes</taxon>
        <taxon>Eurotiomycetidae</taxon>
        <taxon>Eurotiales</taxon>
        <taxon>Aspergillaceae</taxon>
        <taxon>Aspergillus</taxon>
        <taxon>Aspergillus subgen. Circumdati</taxon>
    </lineage>
</organism>